<evidence type="ECO:0000256" key="5">
    <source>
        <dbReference type="ARBA" id="ARBA00012596"/>
    </source>
</evidence>
<keyword evidence="10" id="KW-1133">Transmembrane helix</keyword>
<evidence type="ECO:0000313" key="13">
    <source>
        <dbReference type="Proteomes" id="UP001652623"/>
    </source>
</evidence>
<evidence type="ECO:0000313" key="14">
    <source>
        <dbReference type="RefSeq" id="XP_048337587.1"/>
    </source>
</evidence>
<dbReference type="Proteomes" id="UP001652623">
    <property type="component" value="Chromosome 9"/>
</dbReference>
<evidence type="ECO:0000256" key="7">
    <source>
        <dbReference type="ARBA" id="ARBA00022692"/>
    </source>
</evidence>
<evidence type="ECO:0000256" key="11">
    <source>
        <dbReference type="ARBA" id="ARBA00023136"/>
    </source>
</evidence>
<dbReference type="EC" id="2.5.1.87" evidence="5"/>
<accession>A0ABM3IXT6</accession>
<keyword evidence="6" id="KW-0808">Transferase</keyword>
<keyword evidence="13" id="KW-1185">Reference proteome</keyword>
<organism evidence="13 14">
    <name type="scientific">Ziziphus jujuba</name>
    <name type="common">Chinese jujube</name>
    <name type="synonym">Ziziphus sativa</name>
    <dbReference type="NCBI Taxonomy" id="326968"/>
    <lineage>
        <taxon>Eukaryota</taxon>
        <taxon>Viridiplantae</taxon>
        <taxon>Streptophyta</taxon>
        <taxon>Embryophyta</taxon>
        <taxon>Tracheophyta</taxon>
        <taxon>Spermatophyta</taxon>
        <taxon>Magnoliopsida</taxon>
        <taxon>eudicotyledons</taxon>
        <taxon>Gunneridae</taxon>
        <taxon>Pentapetalae</taxon>
        <taxon>rosids</taxon>
        <taxon>fabids</taxon>
        <taxon>Rosales</taxon>
        <taxon>Rhamnaceae</taxon>
        <taxon>Paliureae</taxon>
        <taxon>Ziziphus</taxon>
    </lineage>
</organism>
<evidence type="ECO:0000256" key="3">
    <source>
        <dbReference type="ARBA" id="ARBA00004922"/>
    </source>
</evidence>
<dbReference type="RefSeq" id="XP_048337587.1">
    <property type="nucleotide sequence ID" value="XM_048481630.2"/>
</dbReference>
<dbReference type="InterPro" id="IPR036424">
    <property type="entry name" value="UPP_synth-like_sf"/>
</dbReference>
<comment type="similarity">
    <text evidence="4">Belongs to the UPP synthase family.</text>
</comment>
<protein>
    <recommendedName>
        <fullName evidence="5">ditrans,polycis-polyprenyl diphosphate synthase [(2E,6E)-farnesyldiphosphate specific]</fullName>
        <ecNumber evidence="5">2.5.1.87</ecNumber>
    </recommendedName>
</protein>
<comment type="subcellular location">
    <subcellularLocation>
        <location evidence="2">Endoplasmic reticulum membrane</location>
    </subcellularLocation>
</comment>
<gene>
    <name evidence="14" type="primary">LOC107426819</name>
</gene>
<dbReference type="Gene3D" id="3.40.1180.10">
    <property type="entry name" value="Decaprenyl diphosphate synthase-like"/>
    <property type="match status" value="1"/>
</dbReference>
<evidence type="ECO:0000256" key="9">
    <source>
        <dbReference type="ARBA" id="ARBA00022842"/>
    </source>
</evidence>
<dbReference type="PANTHER" id="PTHR21528">
    <property type="entry name" value="DEHYDRODOLICHYL DIPHOSPHATE SYNTHASE COMPLEX SUBUNIT NUS1"/>
    <property type="match status" value="1"/>
</dbReference>
<dbReference type="GeneID" id="107426819"/>
<dbReference type="SUPFAM" id="SSF64005">
    <property type="entry name" value="Undecaprenyl diphosphate synthase"/>
    <property type="match status" value="1"/>
</dbReference>
<reference evidence="14" key="1">
    <citation type="submission" date="2025-08" db="UniProtKB">
        <authorList>
            <consortium name="RefSeq"/>
        </authorList>
    </citation>
    <scope>IDENTIFICATION</scope>
    <source>
        <tissue evidence="14">Seedling</tissue>
    </source>
</reference>
<evidence type="ECO:0000256" key="12">
    <source>
        <dbReference type="ARBA" id="ARBA00047353"/>
    </source>
</evidence>
<evidence type="ECO:0000256" key="8">
    <source>
        <dbReference type="ARBA" id="ARBA00022824"/>
    </source>
</evidence>
<keyword evidence="9" id="KW-0460">Magnesium</keyword>
<dbReference type="PANTHER" id="PTHR21528:SF0">
    <property type="entry name" value="DEHYDRODOLICHYL DIPHOSPHATE SYNTHASE COMPLEX SUBUNIT NUS1"/>
    <property type="match status" value="1"/>
</dbReference>
<evidence type="ECO:0000256" key="6">
    <source>
        <dbReference type="ARBA" id="ARBA00022679"/>
    </source>
</evidence>
<comment type="catalytic activity">
    <reaction evidence="12">
        <text>n isopentenyl diphosphate + (2E,6E)-farnesyl diphosphate = a di-trans,poly-cis-polyprenyl diphosphate + n diphosphate</text>
        <dbReference type="Rhea" id="RHEA:53008"/>
        <dbReference type="Rhea" id="RHEA-COMP:19494"/>
        <dbReference type="ChEBI" id="CHEBI:33019"/>
        <dbReference type="ChEBI" id="CHEBI:128769"/>
        <dbReference type="ChEBI" id="CHEBI:136960"/>
        <dbReference type="ChEBI" id="CHEBI:175763"/>
        <dbReference type="EC" id="2.5.1.87"/>
    </reaction>
</comment>
<comment type="cofactor">
    <cofactor evidence="1">
        <name>Mg(2+)</name>
        <dbReference type="ChEBI" id="CHEBI:18420"/>
    </cofactor>
</comment>
<dbReference type="InterPro" id="IPR038887">
    <property type="entry name" value="Nus1/NgBR"/>
</dbReference>
<keyword evidence="7" id="KW-0812">Transmembrane</keyword>
<sequence>MQESGENDKHVDHNHMMLEFASFSDGKEAVTKAANSLFLKHLKLNKLAGDQERQIFTEPHMAEALKAIGCKGAGPDLLLVYGPARCHLGFPVWRIRYAEIVHMGPLKSMRYGSLIKAIYKFASAKTMVSGFPC</sequence>
<keyword evidence="8" id="KW-0256">Endoplasmic reticulum</keyword>
<evidence type="ECO:0000256" key="10">
    <source>
        <dbReference type="ARBA" id="ARBA00022989"/>
    </source>
</evidence>
<keyword evidence="11" id="KW-0472">Membrane</keyword>
<name>A0ABM3IXT6_ZIZJJ</name>
<comment type="pathway">
    <text evidence="3">Protein modification; protein glycosylation.</text>
</comment>
<evidence type="ECO:0000256" key="1">
    <source>
        <dbReference type="ARBA" id="ARBA00001946"/>
    </source>
</evidence>
<proteinExistence type="inferred from homology"/>
<evidence type="ECO:0000256" key="4">
    <source>
        <dbReference type="ARBA" id="ARBA00005432"/>
    </source>
</evidence>
<evidence type="ECO:0000256" key="2">
    <source>
        <dbReference type="ARBA" id="ARBA00004586"/>
    </source>
</evidence>